<dbReference type="InterPro" id="IPR027413">
    <property type="entry name" value="GROEL-like_equatorial_sf"/>
</dbReference>
<evidence type="ECO:0000256" key="3">
    <source>
        <dbReference type="ARBA" id="ARBA00022840"/>
    </source>
</evidence>
<dbReference type="Gene3D" id="1.10.560.10">
    <property type="entry name" value="GroEL-like equatorial domain"/>
    <property type="match status" value="3"/>
</dbReference>
<evidence type="ECO:0000256" key="4">
    <source>
        <dbReference type="ARBA" id="ARBA00023186"/>
    </source>
</evidence>
<dbReference type="GO" id="GO:0016887">
    <property type="term" value="F:ATP hydrolysis activity"/>
    <property type="evidence" value="ECO:0007669"/>
    <property type="project" value="InterPro"/>
</dbReference>
<dbReference type="Proteomes" id="UP000079169">
    <property type="component" value="Unplaced"/>
</dbReference>
<dbReference type="AlphaFoldDB" id="A0A3Q0J6X7"/>
<dbReference type="InterPro" id="IPR002423">
    <property type="entry name" value="Cpn60/GroEL/TCP-1"/>
</dbReference>
<keyword evidence="5" id="KW-1185">Reference proteome</keyword>
<gene>
    <name evidence="6" type="primary">LOC103515848</name>
</gene>
<dbReference type="PaxDb" id="121845-A0A3Q0J6X7"/>
<dbReference type="PROSITE" id="PS00750">
    <property type="entry name" value="TCP1_1"/>
    <property type="match status" value="1"/>
</dbReference>
<dbReference type="Gene3D" id="3.50.7.10">
    <property type="entry name" value="GroEL"/>
    <property type="match status" value="2"/>
</dbReference>
<dbReference type="InterPro" id="IPR027409">
    <property type="entry name" value="GroEL-like_apical_dom_sf"/>
</dbReference>
<reference evidence="6" key="1">
    <citation type="submission" date="2025-08" db="UniProtKB">
        <authorList>
            <consortium name="RefSeq"/>
        </authorList>
    </citation>
    <scope>IDENTIFICATION</scope>
</reference>
<keyword evidence="3" id="KW-0067">ATP-binding</keyword>
<sequence length="805" mass="87297">MAAISYLNPKAEFARAAQALALNISAAKGIQDVMKTNLGPRGTMKMLVSGAGDIKITKDGNVLLTRSEGDVLEPLVVVDHLRESGKVAYIRWLRLIEIVDQAIDGRVGRIVGDGVEVGDWGEVEERLVAPPYGGVTDMILDRGVELAVPRLRLRRMSLVESQEQRGDSRPHRVKMIRSLEAGGNFSCGRESVVYVGVRAGDEMLDGPVRLVAEKVVDVEVTEIDALLRVCRAGFPCGNFPAVRHLCVGSFVDCHCIVWSATVGSSYFMLTVSIVRLVLRVHVPFFQAALCSSTRCISTSSIPSRLSPFFTLSFSLSRCNTNASFIFRSAVSADSGSSMDLKIPSSVKRVCVDAILAIHKSGKDLDLHMVELMEMKHKTPGDSCLVKGVVLDHGARHPDMPKSVKNAHILTCNISMEYEKSGSEPWCATPGHAQVREERAHPDMQHQHGIREEGVVLNHGARHPDMPKSVKNAHILTCNISMEYEKSGSEPWCATPGHAQVREERAHPDMQHQHGIREEQIQHPTASLIARASTAMDDMTGDGTTSTVLVIGELLKQADIYIAESLPFQGIDPQSLDLFAREGIIALRRAKRRNMERLSLACGGTAMNSVEGLEPAHLGYAGSVFEHVLGEEKFTFVEECKNPQSVTILLKGPNKHTLAQTKDAVRDGLRAIKNTIDDGAVVPGAGAFEVAAWHALQNYKNTVKGKSRLGIQAYAEALLIIPKTIAVNSGFDAQDTLVKLQEACGEAPGVAVGVDVNSGEVLNPTSAGIYDNLTVKRQIINSCSVIASNLLLVDEVMRAGMSSLKG</sequence>
<keyword evidence="2" id="KW-0547">Nucleotide-binding</keyword>
<dbReference type="Pfam" id="PF00118">
    <property type="entry name" value="Cpn60_TCP1"/>
    <property type="match status" value="4"/>
</dbReference>
<dbReference type="InterPro" id="IPR002194">
    <property type="entry name" value="Chaperonin_TCP-1_CS"/>
</dbReference>
<dbReference type="SUPFAM" id="SSF52029">
    <property type="entry name" value="GroEL apical domain-like"/>
    <property type="match status" value="3"/>
</dbReference>
<dbReference type="GO" id="GO:0140662">
    <property type="term" value="F:ATP-dependent protein folding chaperone"/>
    <property type="evidence" value="ECO:0007669"/>
    <property type="project" value="InterPro"/>
</dbReference>
<name>A0A3Q0J6X7_DIACI</name>
<proteinExistence type="inferred from homology"/>
<dbReference type="KEGG" id="dci:103515848"/>
<evidence type="ECO:0000313" key="5">
    <source>
        <dbReference type="Proteomes" id="UP000079169"/>
    </source>
</evidence>
<dbReference type="InterPro" id="IPR017998">
    <property type="entry name" value="Chaperone_TCP-1"/>
</dbReference>
<dbReference type="FunFam" id="3.30.260.10:FF:000017">
    <property type="entry name" value="T-complex protein 1 subunit zeta"/>
    <property type="match status" value="1"/>
</dbReference>
<dbReference type="SUPFAM" id="SSF48592">
    <property type="entry name" value="GroEL equatorial domain-like"/>
    <property type="match status" value="2"/>
</dbReference>
<dbReference type="STRING" id="121845.A0A3Q0J6X7"/>
<accession>A0A3Q0J6X7</accession>
<dbReference type="SUPFAM" id="SSF54849">
    <property type="entry name" value="GroEL-intermediate domain like"/>
    <property type="match status" value="1"/>
</dbReference>
<keyword evidence="4" id="KW-0143">Chaperone</keyword>
<dbReference type="Gene3D" id="3.30.260.10">
    <property type="entry name" value="TCP-1-like chaperonin intermediate domain"/>
    <property type="match status" value="2"/>
</dbReference>
<protein>
    <submittedName>
        <fullName evidence="6">T-complex protein 1 subunit zeta</fullName>
    </submittedName>
</protein>
<evidence type="ECO:0000313" key="6">
    <source>
        <dbReference type="RefSeq" id="XP_026684224.1"/>
    </source>
</evidence>
<evidence type="ECO:0000256" key="2">
    <source>
        <dbReference type="ARBA" id="ARBA00022741"/>
    </source>
</evidence>
<comment type="similarity">
    <text evidence="1">Belongs to the TCP-1 chaperonin family.</text>
</comment>
<evidence type="ECO:0000256" key="1">
    <source>
        <dbReference type="ARBA" id="ARBA00008020"/>
    </source>
</evidence>
<dbReference type="GeneID" id="103515848"/>
<organism evidence="5 6">
    <name type="scientific">Diaphorina citri</name>
    <name type="common">Asian citrus psyllid</name>
    <dbReference type="NCBI Taxonomy" id="121845"/>
    <lineage>
        <taxon>Eukaryota</taxon>
        <taxon>Metazoa</taxon>
        <taxon>Ecdysozoa</taxon>
        <taxon>Arthropoda</taxon>
        <taxon>Hexapoda</taxon>
        <taxon>Insecta</taxon>
        <taxon>Pterygota</taxon>
        <taxon>Neoptera</taxon>
        <taxon>Paraneoptera</taxon>
        <taxon>Hemiptera</taxon>
        <taxon>Sternorrhyncha</taxon>
        <taxon>Psylloidea</taxon>
        <taxon>Psyllidae</taxon>
        <taxon>Diaphorininae</taxon>
        <taxon>Diaphorina</taxon>
    </lineage>
</organism>
<dbReference type="GO" id="GO:0005524">
    <property type="term" value="F:ATP binding"/>
    <property type="evidence" value="ECO:0007669"/>
    <property type="project" value="UniProtKB-KW"/>
</dbReference>
<dbReference type="RefSeq" id="XP_026684224.1">
    <property type="nucleotide sequence ID" value="XM_026828423.1"/>
</dbReference>
<dbReference type="PANTHER" id="PTHR11353">
    <property type="entry name" value="CHAPERONIN"/>
    <property type="match status" value="1"/>
</dbReference>
<dbReference type="InterPro" id="IPR027410">
    <property type="entry name" value="TCP-1-like_intermed_sf"/>
</dbReference>
<dbReference type="FunFam" id="1.10.560.10:FF:000038">
    <property type="entry name" value="Chaperonin containing TCP1 subunit 6B"/>
    <property type="match status" value="1"/>
</dbReference>
<dbReference type="GO" id="GO:0051082">
    <property type="term" value="F:unfolded protein binding"/>
    <property type="evidence" value="ECO:0007669"/>
    <property type="project" value="InterPro"/>
</dbReference>